<keyword evidence="5 8" id="KW-1133">Transmembrane helix</keyword>
<evidence type="ECO:0000256" key="7">
    <source>
        <dbReference type="ARBA" id="ARBA00023136"/>
    </source>
</evidence>
<proteinExistence type="inferred from homology"/>
<comment type="subcellular location">
    <subcellularLocation>
        <location evidence="1">Golgi apparatus membrane</location>
        <topology evidence="1">Multi-pass membrane protein</topology>
    </subcellularLocation>
</comment>
<comment type="caution">
    <text evidence="10">The sequence shown here is derived from an EMBL/GenBank/DDBJ whole genome shotgun (WGS) entry which is preliminary data.</text>
</comment>
<dbReference type="AlphaFoldDB" id="A0A8K0G3X3"/>
<dbReference type="EMBL" id="VTPC01090040">
    <property type="protein sequence ID" value="KAF2885061.1"/>
    <property type="molecule type" value="Genomic_DNA"/>
</dbReference>
<dbReference type="InterPro" id="IPR019402">
    <property type="entry name" value="CWH43_N"/>
</dbReference>
<dbReference type="PANTHER" id="PTHR12892">
    <property type="entry name" value="FGF RECEPTOR ACTIVATING PROTEIN 1"/>
    <property type="match status" value="1"/>
</dbReference>
<dbReference type="Pfam" id="PF10277">
    <property type="entry name" value="Frag1"/>
    <property type="match status" value="1"/>
</dbReference>
<evidence type="ECO:0000313" key="11">
    <source>
        <dbReference type="Proteomes" id="UP000801492"/>
    </source>
</evidence>
<evidence type="ECO:0000256" key="4">
    <source>
        <dbReference type="ARBA" id="ARBA00022692"/>
    </source>
</evidence>
<name>A0A8K0G3X3_IGNLU</name>
<organism evidence="10 11">
    <name type="scientific">Ignelater luminosus</name>
    <name type="common">Cucubano</name>
    <name type="synonym">Pyrophorus luminosus</name>
    <dbReference type="NCBI Taxonomy" id="2038154"/>
    <lineage>
        <taxon>Eukaryota</taxon>
        <taxon>Metazoa</taxon>
        <taxon>Ecdysozoa</taxon>
        <taxon>Arthropoda</taxon>
        <taxon>Hexapoda</taxon>
        <taxon>Insecta</taxon>
        <taxon>Pterygota</taxon>
        <taxon>Neoptera</taxon>
        <taxon>Endopterygota</taxon>
        <taxon>Coleoptera</taxon>
        <taxon>Polyphaga</taxon>
        <taxon>Elateriformia</taxon>
        <taxon>Elateroidea</taxon>
        <taxon>Elateridae</taxon>
        <taxon>Agrypninae</taxon>
        <taxon>Pyrophorini</taxon>
        <taxon>Ignelater</taxon>
    </lineage>
</organism>
<evidence type="ECO:0000256" key="3">
    <source>
        <dbReference type="ARBA" id="ARBA00022502"/>
    </source>
</evidence>
<feature type="transmembrane region" description="Helical" evidence="8">
    <location>
        <begin position="148"/>
        <end position="167"/>
    </location>
</feature>
<dbReference type="GO" id="GO:0005789">
    <property type="term" value="C:endoplasmic reticulum membrane"/>
    <property type="evidence" value="ECO:0007669"/>
    <property type="project" value="TreeGrafter"/>
</dbReference>
<protein>
    <recommendedName>
        <fullName evidence="9">CWH43-like N-terminal domain-containing protein</fullName>
    </recommendedName>
</protein>
<keyword evidence="3" id="KW-0337">GPI-anchor biosynthesis</keyword>
<keyword evidence="11" id="KW-1185">Reference proteome</keyword>
<gene>
    <name evidence="10" type="ORF">ILUMI_21116</name>
</gene>
<dbReference type="Proteomes" id="UP000801492">
    <property type="component" value="Unassembled WGS sequence"/>
</dbReference>
<keyword evidence="6" id="KW-0333">Golgi apparatus</keyword>
<comment type="similarity">
    <text evidence="2">Belongs to the PGAP2 family.</text>
</comment>
<keyword evidence="4 8" id="KW-0812">Transmembrane</keyword>
<feature type="domain" description="CWH43-like N-terminal" evidence="9">
    <location>
        <begin position="26"/>
        <end position="243"/>
    </location>
</feature>
<dbReference type="OrthoDB" id="68581at2759"/>
<evidence type="ECO:0000256" key="1">
    <source>
        <dbReference type="ARBA" id="ARBA00004653"/>
    </source>
</evidence>
<dbReference type="InterPro" id="IPR039545">
    <property type="entry name" value="PGAP2"/>
</dbReference>
<evidence type="ECO:0000256" key="5">
    <source>
        <dbReference type="ARBA" id="ARBA00022989"/>
    </source>
</evidence>
<evidence type="ECO:0000256" key="2">
    <source>
        <dbReference type="ARBA" id="ARBA00007414"/>
    </source>
</evidence>
<evidence type="ECO:0000256" key="6">
    <source>
        <dbReference type="ARBA" id="ARBA00023034"/>
    </source>
</evidence>
<feature type="transmembrane region" description="Helical" evidence="8">
    <location>
        <begin position="217"/>
        <end position="241"/>
    </location>
</feature>
<sequence>MSSEARYRLLYDDYDSTTCINVPFGKFSWATLSLPFFAFIFCVVYSIAYNFESTTFSHCHVYNFLPSISSAIGNFSPQREVWQLAIALHGLPRLCVAAAYLQYHKEVLFPWAFYLSVVTCALNVTENIALIILSFWTSSDNYPIHKTAFITFIITSELYMLLAWILNKRCRKHQRNTAETKSLKWKKRLVTFNISCIIAATYFFIRHNTWCEKYVYSAFAFFEYMVVLSNMAFHMTAYLDFKDRNLVISKSGIALRYNR</sequence>
<evidence type="ECO:0000256" key="8">
    <source>
        <dbReference type="SAM" id="Phobius"/>
    </source>
</evidence>
<reference evidence="10" key="1">
    <citation type="submission" date="2019-08" db="EMBL/GenBank/DDBJ databases">
        <title>The genome of the North American firefly Photinus pyralis.</title>
        <authorList>
            <consortium name="Photinus pyralis genome working group"/>
            <person name="Fallon T.R."/>
            <person name="Sander Lower S.E."/>
            <person name="Weng J.-K."/>
        </authorList>
    </citation>
    <scope>NUCLEOTIDE SEQUENCE</scope>
    <source>
        <strain evidence="10">TRF0915ILg1</strain>
        <tissue evidence="10">Whole body</tissue>
    </source>
</reference>
<dbReference type="PANTHER" id="PTHR12892:SF11">
    <property type="entry name" value="POST-GPI ATTACHMENT TO PROTEINS FACTOR 2"/>
    <property type="match status" value="1"/>
</dbReference>
<dbReference type="GO" id="GO:0006506">
    <property type="term" value="P:GPI anchor biosynthetic process"/>
    <property type="evidence" value="ECO:0007669"/>
    <property type="project" value="UniProtKB-KW"/>
</dbReference>
<feature type="transmembrane region" description="Helical" evidence="8">
    <location>
        <begin position="27"/>
        <end position="48"/>
    </location>
</feature>
<evidence type="ECO:0000259" key="9">
    <source>
        <dbReference type="Pfam" id="PF10277"/>
    </source>
</evidence>
<keyword evidence="7 8" id="KW-0472">Membrane</keyword>
<dbReference type="GO" id="GO:0000139">
    <property type="term" value="C:Golgi membrane"/>
    <property type="evidence" value="ECO:0007669"/>
    <property type="project" value="UniProtKB-SubCell"/>
</dbReference>
<evidence type="ECO:0000313" key="10">
    <source>
        <dbReference type="EMBL" id="KAF2885061.1"/>
    </source>
</evidence>
<feature type="transmembrane region" description="Helical" evidence="8">
    <location>
        <begin position="113"/>
        <end position="136"/>
    </location>
</feature>
<accession>A0A8K0G3X3</accession>
<feature type="transmembrane region" description="Helical" evidence="8">
    <location>
        <begin position="188"/>
        <end position="205"/>
    </location>
</feature>